<dbReference type="InterPro" id="IPR011009">
    <property type="entry name" value="Kinase-like_dom_sf"/>
</dbReference>
<dbReference type="InterPro" id="IPR046959">
    <property type="entry name" value="PRK1-6/SRF4-like"/>
</dbReference>
<dbReference type="Pfam" id="PF05659">
    <property type="entry name" value="RPW8"/>
    <property type="match status" value="1"/>
</dbReference>
<evidence type="ECO:0008006" key="5">
    <source>
        <dbReference type="Google" id="ProtNLM"/>
    </source>
</evidence>
<dbReference type="GO" id="GO:0005524">
    <property type="term" value="F:ATP binding"/>
    <property type="evidence" value="ECO:0007669"/>
    <property type="project" value="InterPro"/>
</dbReference>
<dbReference type="InterPro" id="IPR000719">
    <property type="entry name" value="Prot_kinase_dom"/>
</dbReference>
<dbReference type="OrthoDB" id="1428951at2759"/>
<dbReference type="Proteomes" id="UP000289738">
    <property type="component" value="Chromosome B02"/>
</dbReference>
<evidence type="ECO:0000259" key="2">
    <source>
        <dbReference type="PROSITE" id="PS51153"/>
    </source>
</evidence>
<evidence type="ECO:0000313" key="4">
    <source>
        <dbReference type="Proteomes" id="UP000289738"/>
    </source>
</evidence>
<sequence length="498" mass="55237">MAASLVGGAAVGAVFGELLKAVLAMKDKAMMFRQTLAHLRTTLTAIAPVVKEIENHNNELGRPKEELESLMREMEQGTKLVYKCSKIRKLNFIARIRYQEQLVALVESLVKFFMIDLQAQTARDLKETLLEVRKISSEVSKLSSASHLRCSSSGHVSLSADLGHLEIHETSSPSLGSNAFVNRQSQSIFNTNIKADESSSPTDSVTITFPDFQGSSSNFHIDELLGASGEVLGMTSYGTFAYKAMLEDGTTLVVKRLRNVVVGKSEFDRQLLILQRLSRHPNIMPLLAGYYSKDEKLLIYDYIASCNLSDLLHEKRKNGMPLLDWDLKLKILLGVAKGVAHIHSSSEGEFVHGNISTSNILVTADIKGCISYFGLHSIFSGKSTNLFTRNKGYYAPEVIRTGILTQKSDVYGFGVVLFEILTGKLSSEYNNNDLQSSFNNSIRDDMHGRMLRKMMLLAEACMAISPELRPSMDEVVKKLEVVQVVVSCIVYGLKPFPY</sequence>
<dbReference type="SUPFAM" id="SSF56112">
    <property type="entry name" value="Protein kinase-like (PK-like)"/>
    <property type="match status" value="1"/>
</dbReference>
<dbReference type="GO" id="GO:0004672">
    <property type="term" value="F:protein kinase activity"/>
    <property type="evidence" value="ECO:0007669"/>
    <property type="project" value="InterPro"/>
</dbReference>
<comment type="caution">
    <text evidence="3">The sequence shown here is derived from an EMBL/GenBank/DDBJ whole genome shotgun (WGS) entry which is preliminary data.</text>
</comment>
<feature type="domain" description="Protein kinase" evidence="1">
    <location>
        <begin position="226"/>
        <end position="482"/>
    </location>
</feature>
<dbReference type="PANTHER" id="PTHR48007:SF4">
    <property type="entry name" value="LEUCINE-RICH REPEAT RECEPTOR-LIKE PROTEIN KINASE PXC1"/>
    <property type="match status" value="1"/>
</dbReference>
<dbReference type="SMR" id="A0A445ALH1"/>
<dbReference type="Gene3D" id="1.10.510.10">
    <property type="entry name" value="Transferase(Phosphotransferase) domain 1"/>
    <property type="match status" value="1"/>
</dbReference>
<proteinExistence type="predicted"/>
<dbReference type="Gene3D" id="3.30.200.20">
    <property type="entry name" value="Phosphorylase Kinase, domain 1"/>
    <property type="match status" value="1"/>
</dbReference>
<dbReference type="Pfam" id="PF07714">
    <property type="entry name" value="PK_Tyr_Ser-Thr"/>
    <property type="match status" value="1"/>
</dbReference>
<accession>A0A445ALH1</accession>
<dbReference type="InterPro" id="IPR008808">
    <property type="entry name" value="Powdery_mildew-R_dom"/>
</dbReference>
<dbReference type="Gramene" id="arahy.Tifrunner.gnm2.ann2.Ah12g366900.1">
    <property type="protein sequence ID" value="arahy.Tifrunner.gnm2.ann2.Ah12g366900.1-CDS"/>
    <property type="gene ID" value="arahy.Tifrunner.gnm2.ann2.Ah12g366900"/>
</dbReference>
<dbReference type="PROSITE" id="PS51153">
    <property type="entry name" value="RPW8"/>
    <property type="match status" value="1"/>
</dbReference>
<gene>
    <name evidence="3" type="ORF">Ahy_B02g061540</name>
</gene>
<dbReference type="EMBL" id="SDMP01000012">
    <property type="protein sequence ID" value="RYR27200.1"/>
    <property type="molecule type" value="Genomic_DNA"/>
</dbReference>
<evidence type="ECO:0000259" key="1">
    <source>
        <dbReference type="PROSITE" id="PS50011"/>
    </source>
</evidence>
<evidence type="ECO:0000313" key="3">
    <source>
        <dbReference type="EMBL" id="RYR27200.1"/>
    </source>
</evidence>
<dbReference type="AlphaFoldDB" id="A0A445ALH1"/>
<dbReference type="PANTHER" id="PTHR48007">
    <property type="entry name" value="LEUCINE-RICH REPEAT RECEPTOR-LIKE PROTEIN KINASE PXC1"/>
    <property type="match status" value="1"/>
</dbReference>
<dbReference type="InterPro" id="IPR001245">
    <property type="entry name" value="Ser-Thr/Tyr_kinase_cat_dom"/>
</dbReference>
<dbReference type="PROSITE" id="PS50011">
    <property type="entry name" value="PROTEIN_KINASE_DOM"/>
    <property type="match status" value="1"/>
</dbReference>
<protein>
    <recommendedName>
        <fullName evidence="5">Protein kinase domain-containing protein</fullName>
    </recommendedName>
</protein>
<reference evidence="3 4" key="1">
    <citation type="submission" date="2019-01" db="EMBL/GenBank/DDBJ databases">
        <title>Sequencing of cultivated peanut Arachis hypogaea provides insights into genome evolution and oil improvement.</title>
        <authorList>
            <person name="Chen X."/>
        </authorList>
    </citation>
    <scope>NUCLEOTIDE SEQUENCE [LARGE SCALE GENOMIC DNA]</scope>
    <source>
        <strain evidence="4">cv. Fuhuasheng</strain>
        <tissue evidence="3">Leaves</tissue>
    </source>
</reference>
<name>A0A445ALH1_ARAHY</name>
<organism evidence="3 4">
    <name type="scientific">Arachis hypogaea</name>
    <name type="common">Peanut</name>
    <dbReference type="NCBI Taxonomy" id="3818"/>
    <lineage>
        <taxon>Eukaryota</taxon>
        <taxon>Viridiplantae</taxon>
        <taxon>Streptophyta</taxon>
        <taxon>Embryophyta</taxon>
        <taxon>Tracheophyta</taxon>
        <taxon>Spermatophyta</taxon>
        <taxon>Magnoliopsida</taxon>
        <taxon>eudicotyledons</taxon>
        <taxon>Gunneridae</taxon>
        <taxon>Pentapetalae</taxon>
        <taxon>rosids</taxon>
        <taxon>fabids</taxon>
        <taxon>Fabales</taxon>
        <taxon>Fabaceae</taxon>
        <taxon>Papilionoideae</taxon>
        <taxon>50 kb inversion clade</taxon>
        <taxon>dalbergioids sensu lato</taxon>
        <taxon>Dalbergieae</taxon>
        <taxon>Pterocarpus clade</taxon>
        <taxon>Arachis</taxon>
    </lineage>
</organism>
<keyword evidence="4" id="KW-1185">Reference proteome</keyword>
<feature type="domain" description="RPW8" evidence="2">
    <location>
        <begin position="1"/>
        <end position="151"/>
    </location>
</feature>